<keyword evidence="4" id="KW-0812">Transmembrane</keyword>
<dbReference type="OrthoDB" id="9760563at2"/>
<keyword evidence="8" id="KW-1185">Reference proteome</keyword>
<dbReference type="PANTHER" id="PTHR43095:SF5">
    <property type="entry name" value="XYLULOSE KINASE"/>
    <property type="match status" value="1"/>
</dbReference>
<dbReference type="Pfam" id="PF02782">
    <property type="entry name" value="FGGY_C"/>
    <property type="match status" value="1"/>
</dbReference>
<dbReference type="Pfam" id="PF00370">
    <property type="entry name" value="FGGY_N"/>
    <property type="match status" value="1"/>
</dbReference>
<reference evidence="7 8" key="1">
    <citation type="submission" date="2018-02" db="EMBL/GenBank/DDBJ databases">
        <title>Genomic Encyclopedia of Archaeal and Bacterial Type Strains, Phase II (KMG-II): from individual species to whole genera.</title>
        <authorList>
            <person name="Goeker M."/>
        </authorList>
    </citation>
    <scope>NUCLEOTIDE SEQUENCE [LARGE SCALE GENOMIC DNA]</scope>
    <source>
        <strain evidence="7 8">DSM 3808</strain>
    </source>
</reference>
<dbReference type="SUPFAM" id="SSF53067">
    <property type="entry name" value="Actin-like ATPase domain"/>
    <property type="match status" value="2"/>
</dbReference>
<proteinExistence type="inferred from homology"/>
<dbReference type="Gene3D" id="3.30.420.40">
    <property type="match status" value="2"/>
</dbReference>
<keyword evidence="2" id="KW-0808">Transferase</keyword>
<evidence type="ECO:0000313" key="8">
    <source>
        <dbReference type="Proteomes" id="UP000237749"/>
    </source>
</evidence>
<evidence type="ECO:0000259" key="5">
    <source>
        <dbReference type="Pfam" id="PF00370"/>
    </source>
</evidence>
<dbReference type="Proteomes" id="UP000237749">
    <property type="component" value="Unassembled WGS sequence"/>
</dbReference>
<feature type="transmembrane region" description="Helical" evidence="4">
    <location>
        <begin position="80"/>
        <end position="102"/>
    </location>
</feature>
<accession>A0A2S6HN47</accession>
<keyword evidence="3 7" id="KW-0418">Kinase</keyword>
<sequence>MDNEKLIAAIREGNTALGIELGSTRIKAVLVDENHNPIASGGHDWENRYENGIWTYGIDDIWEGVKDSYRKMADEVKEKYGVTITTIGAIGFSAMMHGYMAFDKNGELLVPFRTWRNTMTEEAAGKLTELFSFHIPQRWSIAHLYQAILNGESHVSEIDYLITLEGYVHWKLTGKRVLGIGDCAGMFPVDSETKDFNERMISQFDELVSDRNLPWKLRDIMPEVLTAGEDAGTLTAEGAAMLDESGNLKPGIPLCPPEGDAGTGMTATNSVAKRTGNVSAGTSVFAMVVLEKELSKVYEELDLVTTPAGDAVAMVHCNNCTSDLNAWVALFEEFANTMGMKPDKNELFTALYRKALEGDKDGGGLLSYGYLSGEHITHFEEGRPLFVRTPNSRFDLANFMRVHLYTALGALNMGMEILFKEGVKLDVLLGHGGLFKTRETGQRIMAVAVGVPVSVMETAGEGGAWGAALLASYLLRKKEGESLDHYLSDRVFKDMAGETMEPDPEDVTGFQTFMERYKKGLAIERAAVDSLYI</sequence>
<comment type="similarity">
    <text evidence="1">Belongs to the FGGY kinase family.</text>
</comment>
<organism evidence="7 8">
    <name type="scientific">Lacrimispora xylanisolvens</name>
    <dbReference type="NCBI Taxonomy" id="384636"/>
    <lineage>
        <taxon>Bacteria</taxon>
        <taxon>Bacillati</taxon>
        <taxon>Bacillota</taxon>
        <taxon>Clostridia</taxon>
        <taxon>Lachnospirales</taxon>
        <taxon>Lachnospiraceae</taxon>
        <taxon>Lacrimispora</taxon>
    </lineage>
</organism>
<name>A0A2S6HN47_9FIRM</name>
<evidence type="ECO:0000313" key="7">
    <source>
        <dbReference type="EMBL" id="PPK78786.1"/>
    </source>
</evidence>
<dbReference type="GO" id="GO:0016301">
    <property type="term" value="F:kinase activity"/>
    <property type="evidence" value="ECO:0007669"/>
    <property type="project" value="UniProtKB-KW"/>
</dbReference>
<dbReference type="InterPro" id="IPR050406">
    <property type="entry name" value="FGGY_Carb_Kinase"/>
</dbReference>
<dbReference type="PANTHER" id="PTHR43095">
    <property type="entry name" value="SUGAR KINASE"/>
    <property type="match status" value="1"/>
</dbReference>
<comment type="caution">
    <text evidence="7">The sequence shown here is derived from an EMBL/GenBank/DDBJ whole genome shotgun (WGS) entry which is preliminary data.</text>
</comment>
<dbReference type="InterPro" id="IPR043129">
    <property type="entry name" value="ATPase_NBD"/>
</dbReference>
<feature type="domain" description="Carbohydrate kinase FGGY N-terminal" evidence="5">
    <location>
        <begin position="16"/>
        <end position="242"/>
    </location>
</feature>
<feature type="domain" description="Carbohydrate kinase FGGY C-terminal" evidence="6">
    <location>
        <begin position="277"/>
        <end position="473"/>
    </location>
</feature>
<evidence type="ECO:0000259" key="6">
    <source>
        <dbReference type="Pfam" id="PF02782"/>
    </source>
</evidence>
<keyword evidence="4" id="KW-1133">Transmembrane helix</keyword>
<evidence type="ECO:0000256" key="1">
    <source>
        <dbReference type="ARBA" id="ARBA00009156"/>
    </source>
</evidence>
<dbReference type="RefSeq" id="WP_104438858.1">
    <property type="nucleotide sequence ID" value="NZ_PTJA01000013.1"/>
</dbReference>
<keyword evidence="4" id="KW-0472">Membrane</keyword>
<dbReference type="GO" id="GO:0005975">
    <property type="term" value="P:carbohydrate metabolic process"/>
    <property type="evidence" value="ECO:0007669"/>
    <property type="project" value="InterPro"/>
</dbReference>
<protein>
    <submittedName>
        <fullName evidence="7">Sugar (Pentulose or hexulose) kinase</fullName>
    </submittedName>
</protein>
<evidence type="ECO:0000256" key="2">
    <source>
        <dbReference type="ARBA" id="ARBA00022679"/>
    </source>
</evidence>
<evidence type="ECO:0000256" key="3">
    <source>
        <dbReference type="ARBA" id="ARBA00022777"/>
    </source>
</evidence>
<evidence type="ECO:0000256" key="4">
    <source>
        <dbReference type="SAM" id="Phobius"/>
    </source>
</evidence>
<dbReference type="CDD" id="cd07809">
    <property type="entry name" value="ASKHA_NBD_FGGY_BaXK-like"/>
    <property type="match status" value="1"/>
</dbReference>
<gene>
    <name evidence="7" type="ORF">BXY41_113118</name>
</gene>
<dbReference type="AlphaFoldDB" id="A0A2S6HN47"/>
<dbReference type="InterPro" id="IPR018484">
    <property type="entry name" value="FGGY_N"/>
</dbReference>
<dbReference type="InterPro" id="IPR018485">
    <property type="entry name" value="FGGY_C"/>
</dbReference>
<dbReference type="EMBL" id="PTJA01000013">
    <property type="protein sequence ID" value="PPK78786.1"/>
    <property type="molecule type" value="Genomic_DNA"/>
</dbReference>